<evidence type="ECO:0000256" key="1">
    <source>
        <dbReference type="ARBA" id="ARBA00004141"/>
    </source>
</evidence>
<evidence type="ECO:0000256" key="4">
    <source>
        <dbReference type="ARBA" id="ARBA00023136"/>
    </source>
</evidence>
<feature type="transmembrane region" description="Helical" evidence="5">
    <location>
        <begin position="6"/>
        <end position="26"/>
    </location>
</feature>
<dbReference type="InterPro" id="IPR008952">
    <property type="entry name" value="Tetraspanin_EC2_sf"/>
</dbReference>
<evidence type="ECO:0000313" key="6">
    <source>
        <dbReference type="EMBL" id="KAJ8372168.1"/>
    </source>
</evidence>
<keyword evidence="3 5" id="KW-1133">Transmembrane helix</keyword>
<feature type="transmembrane region" description="Helical" evidence="5">
    <location>
        <begin position="116"/>
        <end position="141"/>
    </location>
</feature>
<dbReference type="GO" id="GO:0005886">
    <property type="term" value="C:plasma membrane"/>
    <property type="evidence" value="ECO:0007669"/>
    <property type="project" value="TreeGrafter"/>
</dbReference>
<organism evidence="6 7">
    <name type="scientific">Aldrovandia affinis</name>
    <dbReference type="NCBI Taxonomy" id="143900"/>
    <lineage>
        <taxon>Eukaryota</taxon>
        <taxon>Metazoa</taxon>
        <taxon>Chordata</taxon>
        <taxon>Craniata</taxon>
        <taxon>Vertebrata</taxon>
        <taxon>Euteleostomi</taxon>
        <taxon>Actinopterygii</taxon>
        <taxon>Neopterygii</taxon>
        <taxon>Teleostei</taxon>
        <taxon>Notacanthiformes</taxon>
        <taxon>Halosauridae</taxon>
        <taxon>Aldrovandia</taxon>
    </lineage>
</organism>
<dbReference type="EMBL" id="JAINUG010000412">
    <property type="protein sequence ID" value="KAJ8372168.1"/>
    <property type="molecule type" value="Genomic_DNA"/>
</dbReference>
<dbReference type="Proteomes" id="UP001221898">
    <property type="component" value="Unassembled WGS sequence"/>
</dbReference>
<dbReference type="InterPro" id="IPR018499">
    <property type="entry name" value="Tetraspanin/Peripherin"/>
</dbReference>
<dbReference type="PANTHER" id="PTHR19282:SF39">
    <property type="entry name" value="LEUKOCYTE SURFACE ANTIGEN CD53"/>
    <property type="match status" value="1"/>
</dbReference>
<comment type="subcellular location">
    <subcellularLocation>
        <location evidence="1">Membrane</location>
        <topology evidence="1">Multi-pass membrane protein</topology>
    </subcellularLocation>
</comment>
<keyword evidence="4 5" id="KW-0472">Membrane</keyword>
<dbReference type="PANTHER" id="PTHR19282">
    <property type="entry name" value="TETRASPANIN"/>
    <property type="match status" value="1"/>
</dbReference>
<comment type="caution">
    <text evidence="6">The sequence shown here is derived from an EMBL/GenBank/DDBJ whole genome shotgun (WGS) entry which is preliminary data.</text>
</comment>
<reference evidence="6" key="1">
    <citation type="journal article" date="2023" name="Science">
        <title>Genome structures resolve the early diversification of teleost fishes.</title>
        <authorList>
            <person name="Parey E."/>
            <person name="Louis A."/>
            <person name="Montfort J."/>
            <person name="Bouchez O."/>
            <person name="Roques C."/>
            <person name="Iampietro C."/>
            <person name="Lluch J."/>
            <person name="Castinel A."/>
            <person name="Donnadieu C."/>
            <person name="Desvignes T."/>
            <person name="Floi Bucao C."/>
            <person name="Jouanno E."/>
            <person name="Wen M."/>
            <person name="Mejri S."/>
            <person name="Dirks R."/>
            <person name="Jansen H."/>
            <person name="Henkel C."/>
            <person name="Chen W.J."/>
            <person name="Zahm M."/>
            <person name="Cabau C."/>
            <person name="Klopp C."/>
            <person name="Thompson A.W."/>
            <person name="Robinson-Rechavi M."/>
            <person name="Braasch I."/>
            <person name="Lecointre G."/>
            <person name="Bobe J."/>
            <person name="Postlethwait J.H."/>
            <person name="Berthelot C."/>
            <person name="Roest Crollius H."/>
            <person name="Guiguen Y."/>
        </authorList>
    </citation>
    <scope>NUCLEOTIDE SEQUENCE</scope>
    <source>
        <strain evidence="6">NC1722</strain>
    </source>
</reference>
<evidence type="ECO:0008006" key="8">
    <source>
        <dbReference type="Google" id="ProtNLM"/>
    </source>
</evidence>
<dbReference type="SUPFAM" id="SSF48652">
    <property type="entry name" value="Tetraspanin"/>
    <property type="match status" value="1"/>
</dbReference>
<proteinExistence type="predicted"/>
<evidence type="ECO:0000256" key="5">
    <source>
        <dbReference type="SAM" id="Phobius"/>
    </source>
</evidence>
<protein>
    <recommendedName>
        <fullName evidence="8">Tetraspanin</fullName>
    </recommendedName>
</protein>
<sequence length="152" mass="17100">MLISFFILLFVLMLVELAMACILLVFNREIDTFFEKDLLNSLEMYRQSPQTGNQTIKDDFDAVQSIFSCCGVHGVSDWGDSVPISCCATDPCVTQPQKNWEEGCHAKLRSWFVRNLLSTGAGVASLFIIQFCCLCFTIPLFCRLSRSGLGYK</sequence>
<keyword evidence="7" id="KW-1185">Reference proteome</keyword>
<evidence type="ECO:0000256" key="2">
    <source>
        <dbReference type="ARBA" id="ARBA00022692"/>
    </source>
</evidence>
<keyword evidence="2 5" id="KW-0812">Transmembrane</keyword>
<dbReference type="Pfam" id="PF00335">
    <property type="entry name" value="Tetraspanin"/>
    <property type="match status" value="1"/>
</dbReference>
<evidence type="ECO:0000256" key="3">
    <source>
        <dbReference type="ARBA" id="ARBA00022989"/>
    </source>
</evidence>
<evidence type="ECO:0000313" key="7">
    <source>
        <dbReference type="Proteomes" id="UP001221898"/>
    </source>
</evidence>
<gene>
    <name evidence="6" type="ORF">AAFF_G00293850</name>
</gene>
<dbReference type="Gene3D" id="1.10.1450.10">
    <property type="entry name" value="Tetraspanin"/>
    <property type="match status" value="1"/>
</dbReference>
<dbReference type="AlphaFoldDB" id="A0AAD7W1F4"/>
<name>A0AAD7W1F4_9TELE</name>
<accession>A0AAD7W1F4</accession>